<evidence type="ECO:0000256" key="4">
    <source>
        <dbReference type="ARBA" id="ARBA00023172"/>
    </source>
</evidence>
<dbReference type="InterPro" id="IPR012340">
    <property type="entry name" value="NA-bd_OB-fold"/>
</dbReference>
<feature type="domain" description="DNA replication/recombination mediator RecO N-terminal" evidence="8">
    <location>
        <begin position="1"/>
        <end position="79"/>
    </location>
</feature>
<keyword evidence="5 7" id="KW-0234">DNA repair</keyword>
<dbReference type="Pfam" id="PF11967">
    <property type="entry name" value="RecO_N"/>
    <property type="match status" value="1"/>
</dbReference>
<evidence type="ECO:0000313" key="9">
    <source>
        <dbReference type="EMBL" id="KMT21658.1"/>
    </source>
</evidence>
<keyword evidence="4 7" id="KW-0233">DNA recombination</keyword>
<dbReference type="SUPFAM" id="SSF57863">
    <property type="entry name" value="ArfGap/RecO-like zinc finger"/>
    <property type="match status" value="1"/>
</dbReference>
<dbReference type="RefSeq" id="WP_048571075.1">
    <property type="nucleotide sequence ID" value="NZ_LFVU01000027.1"/>
</dbReference>
<proteinExistence type="inferred from homology"/>
<dbReference type="EMBL" id="LFVU01000027">
    <property type="protein sequence ID" value="KMT21658.1"/>
    <property type="molecule type" value="Genomic_DNA"/>
</dbReference>
<dbReference type="GO" id="GO:0043590">
    <property type="term" value="C:bacterial nucleoid"/>
    <property type="evidence" value="ECO:0007669"/>
    <property type="project" value="TreeGrafter"/>
</dbReference>
<reference evidence="9 10" key="1">
    <citation type="submission" date="2015-06" db="EMBL/GenBank/DDBJ databases">
        <title>Draft genome sequence of the purine-degrading Clostridium cylindrosporum HC-1 (DSM 605).</title>
        <authorList>
            <person name="Poehlein A."/>
            <person name="Schiel-Bengelsdorf B."/>
            <person name="Bengelsdorf F."/>
            <person name="Daniel R."/>
            <person name="Duerre P."/>
        </authorList>
    </citation>
    <scope>NUCLEOTIDE SEQUENCE [LARGE SCALE GENOMIC DNA]</scope>
    <source>
        <strain evidence="9 10">DSM 605</strain>
    </source>
</reference>
<dbReference type="Gene3D" id="2.40.50.140">
    <property type="entry name" value="Nucleic acid-binding proteins"/>
    <property type="match status" value="1"/>
</dbReference>
<dbReference type="Pfam" id="PF02565">
    <property type="entry name" value="RecO_C"/>
    <property type="match status" value="1"/>
</dbReference>
<dbReference type="PANTHER" id="PTHR33991:SF1">
    <property type="entry name" value="DNA REPAIR PROTEIN RECO"/>
    <property type="match status" value="1"/>
</dbReference>
<evidence type="ECO:0000256" key="6">
    <source>
        <dbReference type="ARBA" id="ARBA00033409"/>
    </source>
</evidence>
<dbReference type="STRING" id="1121307.CLCY_2c04200"/>
<dbReference type="GO" id="GO:0006310">
    <property type="term" value="P:DNA recombination"/>
    <property type="evidence" value="ECO:0007669"/>
    <property type="project" value="UniProtKB-UniRule"/>
</dbReference>
<evidence type="ECO:0000256" key="2">
    <source>
        <dbReference type="ARBA" id="ARBA00021310"/>
    </source>
</evidence>
<name>A0A0J8DBI6_CLOCY</name>
<comment type="similarity">
    <text evidence="1 7">Belongs to the RecO family.</text>
</comment>
<comment type="caution">
    <text evidence="9">The sequence shown here is derived from an EMBL/GenBank/DDBJ whole genome shotgun (WGS) entry which is preliminary data.</text>
</comment>
<dbReference type="InterPro" id="IPR022572">
    <property type="entry name" value="DNA_rep/recomb_RecO_N"/>
</dbReference>
<dbReference type="AlphaFoldDB" id="A0A0J8DBI6"/>
<comment type="function">
    <text evidence="7">Involved in DNA repair and RecF pathway recombination.</text>
</comment>
<dbReference type="InterPro" id="IPR003717">
    <property type="entry name" value="RecO"/>
</dbReference>
<dbReference type="OrthoDB" id="9797083at2"/>
<evidence type="ECO:0000256" key="1">
    <source>
        <dbReference type="ARBA" id="ARBA00007452"/>
    </source>
</evidence>
<dbReference type="InterPro" id="IPR042242">
    <property type="entry name" value="RecO_C"/>
</dbReference>
<dbReference type="Gene3D" id="1.20.1440.120">
    <property type="entry name" value="Recombination protein O, C-terminal domain"/>
    <property type="match status" value="1"/>
</dbReference>
<evidence type="ECO:0000256" key="5">
    <source>
        <dbReference type="ARBA" id="ARBA00023204"/>
    </source>
</evidence>
<evidence type="ECO:0000256" key="7">
    <source>
        <dbReference type="HAMAP-Rule" id="MF_00201"/>
    </source>
</evidence>
<keyword evidence="3 7" id="KW-0227">DNA damage</keyword>
<protein>
    <recommendedName>
        <fullName evidence="2 7">DNA repair protein RecO</fullName>
    </recommendedName>
    <alternativeName>
        <fullName evidence="6 7">Recombination protein O</fullName>
    </alternativeName>
</protein>
<gene>
    <name evidence="7 9" type="primary">recO</name>
    <name evidence="9" type="ORF">CLCY_2c04200</name>
</gene>
<dbReference type="NCBIfam" id="TIGR00613">
    <property type="entry name" value="reco"/>
    <property type="match status" value="1"/>
</dbReference>
<keyword evidence="10" id="KW-1185">Reference proteome</keyword>
<evidence type="ECO:0000259" key="8">
    <source>
        <dbReference type="Pfam" id="PF11967"/>
    </source>
</evidence>
<dbReference type="InterPro" id="IPR037278">
    <property type="entry name" value="ARFGAP/RecO"/>
</dbReference>
<dbReference type="Proteomes" id="UP000036756">
    <property type="component" value="Unassembled WGS sequence"/>
</dbReference>
<evidence type="ECO:0000313" key="10">
    <source>
        <dbReference type="Proteomes" id="UP000036756"/>
    </source>
</evidence>
<dbReference type="HAMAP" id="MF_00201">
    <property type="entry name" value="RecO"/>
    <property type="match status" value="1"/>
</dbReference>
<accession>A0A0J8DBI6</accession>
<dbReference type="PATRIC" id="fig|1121307.3.peg.1278"/>
<evidence type="ECO:0000256" key="3">
    <source>
        <dbReference type="ARBA" id="ARBA00022763"/>
    </source>
</evidence>
<organism evidence="9 10">
    <name type="scientific">Clostridium cylindrosporum DSM 605</name>
    <dbReference type="NCBI Taxonomy" id="1121307"/>
    <lineage>
        <taxon>Bacteria</taxon>
        <taxon>Bacillati</taxon>
        <taxon>Bacillota</taxon>
        <taxon>Clostridia</taxon>
        <taxon>Eubacteriales</taxon>
        <taxon>Clostridiaceae</taxon>
        <taxon>Clostridium</taxon>
    </lineage>
</organism>
<sequence>MSFVKVQGVVISARNINDSDKIITLLSDKLGKIDIVANGCRKPKSRFMASVQMFCYGEYVLTTGKNLHTLKESNILESFQGIILNLDKVAYGSYFLELIDNLIEKDMKNVHLLALTLKTLYILLHGDISLLPLLRVTFDFKAISLAGYMPQVFRCVNCGDSNGPYVFSAASGGILCKKCVDTKELTLTAQELNLLQTLKNIKLEDLHNLNVSSVLVMNIQNMISFYIRNYIEREFKSLQLLKVLS</sequence>
<dbReference type="GO" id="GO:0006302">
    <property type="term" value="P:double-strand break repair"/>
    <property type="evidence" value="ECO:0007669"/>
    <property type="project" value="TreeGrafter"/>
</dbReference>
<dbReference type="PANTHER" id="PTHR33991">
    <property type="entry name" value="DNA REPAIR PROTEIN RECO"/>
    <property type="match status" value="1"/>
</dbReference>
<dbReference type="SUPFAM" id="SSF50249">
    <property type="entry name" value="Nucleic acid-binding proteins"/>
    <property type="match status" value="1"/>
</dbReference>